<evidence type="ECO:0000256" key="7">
    <source>
        <dbReference type="ARBA" id="ARBA00023180"/>
    </source>
</evidence>
<dbReference type="Gene3D" id="3.40.50.1820">
    <property type="entry name" value="alpha/beta hydrolase"/>
    <property type="match status" value="1"/>
</dbReference>
<feature type="domain" description="Carboxylesterase type B" evidence="11">
    <location>
        <begin position="40"/>
        <end position="537"/>
    </location>
</feature>
<proteinExistence type="inferred from homology"/>
<keyword evidence="7" id="KW-0325">Glycoprotein</keyword>
<reference evidence="12 13" key="1">
    <citation type="submission" date="2023-11" db="EMBL/GenBank/DDBJ databases">
        <title>Dfirmibasis_genome.</title>
        <authorList>
            <person name="Edelbroek B."/>
            <person name="Kjellin J."/>
            <person name="Jerlstrom-Hultqvist J."/>
            <person name="Soderbom F."/>
        </authorList>
    </citation>
    <scope>NUCLEOTIDE SEQUENCE [LARGE SCALE GENOMIC DNA]</scope>
    <source>
        <strain evidence="12 13">TNS-C-14</strain>
    </source>
</reference>
<comment type="subcellular location">
    <subcellularLocation>
        <location evidence="9">Cytoplasmic vesicle</location>
        <location evidence="9">Esterosome membrane</location>
    </subcellularLocation>
</comment>
<comment type="similarity">
    <text evidence="1 10">Belongs to the type-B carboxylesterase/lipase family.</text>
</comment>
<keyword evidence="4 10" id="KW-0378">Hydrolase</keyword>
<dbReference type="Pfam" id="PF00135">
    <property type="entry name" value="COesterase"/>
    <property type="match status" value="1"/>
</dbReference>
<evidence type="ECO:0000256" key="6">
    <source>
        <dbReference type="ARBA" id="ARBA00023157"/>
    </source>
</evidence>
<dbReference type="InterPro" id="IPR019819">
    <property type="entry name" value="Carboxylesterase_B_CS"/>
</dbReference>
<evidence type="ECO:0000256" key="5">
    <source>
        <dbReference type="ARBA" id="ARBA00023136"/>
    </source>
</evidence>
<keyword evidence="6" id="KW-1015">Disulfide bond</keyword>
<evidence type="ECO:0000313" key="12">
    <source>
        <dbReference type="EMBL" id="KAK5581631.1"/>
    </source>
</evidence>
<dbReference type="EMBL" id="JAVFKY010000002">
    <property type="protein sequence ID" value="KAK5581631.1"/>
    <property type="molecule type" value="Genomic_DNA"/>
</dbReference>
<feature type="signal peptide" evidence="10">
    <location>
        <begin position="1"/>
        <end position="21"/>
    </location>
</feature>
<keyword evidence="2" id="KW-0719">Serine esterase</keyword>
<keyword evidence="13" id="KW-1185">Reference proteome</keyword>
<sequence>MNIKFLISLLIIFIGFLSVQAKIEFVNHDIDITNYNDDGSIIETNNGYVQGLINPQYKSFFGIPFAKPPTTENGLRWKSPQVAENWSPKILNASYNQMVGCIQKCELPPMNCPNIISEDCLYLNVFTPLDISQTQLKPVMAYIPGGRFEQGTASSILYTPELMINSSDIIVVTLNYRLGVSGFLVGEEITGNFGFQDQRLALTWIQENIKYFGGDPNKVTLCGQSAGASSIATHMTAKNSYSLFQGAIIQSNPFTLGLKTLKTAKKYSDNFSKAVNCSLKDENCLNSLTIDQIIEGQIKSQAKLDVFEPLQSFLPWTPTIGIDDITDQPLNLFLKGDFYDVPTIVGTVSEEALLFIYQASPKNVSETGYKLAIDLIFLDKEEVIEDNYPPFNNGSDNRPVLSTLGTNFIFTCPTRLAIESMLKYKQSPIYLYQFSHVMSFNPWGPNYPYCNNHCCHGSELVFEFDAARYGGYNFTDDEQQLSYEMNNYWTNFINNADPNQGLSVPVQWPQYDITNLQSLQLDIPVSITTDLLGSQCNILDNVGYSPR</sequence>
<dbReference type="PROSITE" id="PS00122">
    <property type="entry name" value="CARBOXYLESTERASE_B_1"/>
    <property type="match status" value="1"/>
</dbReference>
<dbReference type="FunFam" id="3.40.50.1820:FF:000293">
    <property type="entry name" value="Carboxylic ester hydrolase"/>
    <property type="match status" value="1"/>
</dbReference>
<evidence type="ECO:0000256" key="2">
    <source>
        <dbReference type="ARBA" id="ARBA00022487"/>
    </source>
</evidence>
<dbReference type="Proteomes" id="UP001344447">
    <property type="component" value="Unassembled WGS sequence"/>
</dbReference>
<evidence type="ECO:0000256" key="4">
    <source>
        <dbReference type="ARBA" id="ARBA00022801"/>
    </source>
</evidence>
<dbReference type="PANTHER" id="PTHR45570">
    <property type="entry name" value="CARBOXYLIC ESTER HYDROLASE"/>
    <property type="match status" value="1"/>
</dbReference>
<evidence type="ECO:0000259" key="11">
    <source>
        <dbReference type="Pfam" id="PF00135"/>
    </source>
</evidence>
<dbReference type="InterPro" id="IPR002018">
    <property type="entry name" value="CarbesteraseB"/>
</dbReference>
<dbReference type="PROSITE" id="PS00941">
    <property type="entry name" value="CARBOXYLESTERASE_B_2"/>
    <property type="match status" value="1"/>
</dbReference>
<dbReference type="PANTHER" id="PTHR45570:SF1">
    <property type="entry name" value="CARBOXYLIC ESTER HYDROLASE"/>
    <property type="match status" value="1"/>
</dbReference>
<dbReference type="EC" id="3.1.1.-" evidence="10"/>
<protein>
    <recommendedName>
        <fullName evidence="10">Carboxylic ester hydrolase</fullName>
        <ecNumber evidence="10">3.1.1.-</ecNumber>
    </recommendedName>
</protein>
<dbReference type="GO" id="GO:0052689">
    <property type="term" value="F:carboxylic ester hydrolase activity"/>
    <property type="evidence" value="ECO:0007669"/>
    <property type="project" value="UniProtKB-KW"/>
</dbReference>
<comment type="caution">
    <text evidence="12">The sequence shown here is derived from an EMBL/GenBank/DDBJ whole genome shotgun (WGS) entry which is preliminary data.</text>
</comment>
<gene>
    <name evidence="12" type="ORF">RB653_001668</name>
</gene>
<evidence type="ECO:0000256" key="9">
    <source>
        <dbReference type="ARBA" id="ARBA00060494"/>
    </source>
</evidence>
<dbReference type="InterPro" id="IPR029058">
    <property type="entry name" value="AB_hydrolase_fold"/>
</dbReference>
<dbReference type="AlphaFoldDB" id="A0AAN7YWU0"/>
<keyword evidence="5" id="KW-0472">Membrane</keyword>
<dbReference type="InterPro" id="IPR019826">
    <property type="entry name" value="Carboxylesterase_B_AS"/>
</dbReference>
<evidence type="ECO:0000256" key="3">
    <source>
        <dbReference type="ARBA" id="ARBA00022729"/>
    </source>
</evidence>
<dbReference type="SUPFAM" id="SSF53474">
    <property type="entry name" value="alpha/beta-Hydrolases"/>
    <property type="match status" value="1"/>
</dbReference>
<organism evidence="12 13">
    <name type="scientific">Dictyostelium firmibasis</name>
    <dbReference type="NCBI Taxonomy" id="79012"/>
    <lineage>
        <taxon>Eukaryota</taxon>
        <taxon>Amoebozoa</taxon>
        <taxon>Evosea</taxon>
        <taxon>Eumycetozoa</taxon>
        <taxon>Dictyostelia</taxon>
        <taxon>Dictyosteliales</taxon>
        <taxon>Dictyosteliaceae</taxon>
        <taxon>Dictyostelium</taxon>
    </lineage>
</organism>
<accession>A0AAN7YWU0</accession>
<keyword evidence="3 10" id="KW-0732">Signal</keyword>
<evidence type="ECO:0000256" key="8">
    <source>
        <dbReference type="ARBA" id="ARBA00023329"/>
    </source>
</evidence>
<evidence type="ECO:0000256" key="1">
    <source>
        <dbReference type="ARBA" id="ARBA00005964"/>
    </source>
</evidence>
<dbReference type="GO" id="GO:0033118">
    <property type="term" value="C:esterosome membrane"/>
    <property type="evidence" value="ECO:0007669"/>
    <property type="project" value="UniProtKB-SubCell"/>
</dbReference>
<feature type="chain" id="PRO_5042668614" description="Carboxylic ester hydrolase" evidence="10">
    <location>
        <begin position="22"/>
        <end position="547"/>
    </location>
</feature>
<evidence type="ECO:0000313" key="13">
    <source>
        <dbReference type="Proteomes" id="UP001344447"/>
    </source>
</evidence>
<evidence type="ECO:0000256" key="10">
    <source>
        <dbReference type="RuleBase" id="RU361235"/>
    </source>
</evidence>
<keyword evidence="8" id="KW-0968">Cytoplasmic vesicle</keyword>
<name>A0AAN7YWU0_9MYCE</name>